<protein>
    <submittedName>
        <fullName evidence="6">Flavodoxin family protein</fullName>
    </submittedName>
    <submittedName>
        <fullName evidence="5">NAD(P)H dehydrogenase</fullName>
    </submittedName>
    <submittedName>
        <fullName evidence="4">NAD(P)H-dependent oxidoreductase</fullName>
    </submittedName>
</protein>
<reference evidence="6 8" key="2">
    <citation type="submission" date="2019-04" db="EMBL/GenBank/DDBJ databases">
        <title>Genome Announcement to Ensure Probiotic Safety of Lactobacillus rhamnosus UBLR-58.</title>
        <authorList>
            <person name="Sulthana A."/>
            <person name="Lakshmi S.G."/>
            <person name="Madempudi R.S."/>
        </authorList>
    </citation>
    <scope>NUCLEOTIDE SEQUENCE [LARGE SCALE GENOMIC DNA]</scope>
    <source>
        <strain evidence="6 8">UBLR-58</strain>
    </source>
</reference>
<dbReference type="InterPro" id="IPR051545">
    <property type="entry name" value="NAD(P)H_dehydrogenase_qn"/>
</dbReference>
<dbReference type="RefSeq" id="WP_005687688.1">
    <property type="nucleotide sequence ID" value="NZ_BSWG01000082.1"/>
</dbReference>
<reference evidence="4 9" key="3">
    <citation type="submission" date="2020-07" db="EMBL/GenBank/DDBJ databases">
        <title>Organ Donor 1.</title>
        <authorList>
            <person name="Marsh A.J."/>
            <person name="Azcarate-Peril M.A."/>
        </authorList>
    </citation>
    <scope>NUCLEOTIDE SEQUENCE [LARGE SCALE GENOMIC DNA]</scope>
    <source>
        <strain evidence="4 9">AMC0712</strain>
    </source>
</reference>
<dbReference type="OMA" id="YPTWWFG"/>
<dbReference type="SUPFAM" id="SSF52218">
    <property type="entry name" value="Flavoproteins"/>
    <property type="match status" value="1"/>
</dbReference>
<dbReference type="InterPro" id="IPR029039">
    <property type="entry name" value="Flavoprotein-like_sf"/>
</dbReference>
<evidence type="ECO:0000313" key="5">
    <source>
        <dbReference type="EMBL" id="ONN74867.1"/>
    </source>
</evidence>
<feature type="domain" description="Flavodoxin-like fold" evidence="3">
    <location>
        <begin position="3"/>
        <end position="175"/>
    </location>
</feature>
<dbReference type="AlphaFoldDB" id="A0A1Y0E0U2"/>
<dbReference type="EMBL" id="SSHM01000001">
    <property type="protein sequence ID" value="THC80155.1"/>
    <property type="molecule type" value="Genomic_DNA"/>
</dbReference>
<evidence type="ECO:0000256" key="1">
    <source>
        <dbReference type="ARBA" id="ARBA00006252"/>
    </source>
</evidence>
<gene>
    <name evidence="5" type="ORF">BWR10_07465</name>
    <name evidence="6" type="ORF">E6L36_06925</name>
    <name evidence="4" type="ORF">H0N82_04080</name>
</gene>
<dbReference type="PANTHER" id="PTHR10204:SF34">
    <property type="entry name" value="NAD(P)H DEHYDROGENASE [QUINONE] 1 ISOFORM 1"/>
    <property type="match status" value="1"/>
</dbReference>
<sequence length="196" mass="22559">MSKFAIVYCHPYDKSFNHAILLAVCQNLSNRAIGYTILDLYHDGFQPTYDQEELSLFHSGQTHDPLVKKYLNTLKEVDGLIIVTPVWWNDIPAMLKGFIDKVMKEGPGLSHVVTKRGVKGLLTNLKHVYVLTTSTSPTFYLRLFCGNALQGVFIKHTLRQLGIRRAHWQNFGNITHSSLKQRQKYLEYVTEETIKY</sequence>
<dbReference type="Proteomes" id="UP000189067">
    <property type="component" value="Unassembled WGS sequence"/>
</dbReference>
<accession>A0A1Y0E0U2</accession>
<dbReference type="Gene3D" id="3.40.50.360">
    <property type="match status" value="1"/>
</dbReference>
<accession>A0A2A5L261</accession>
<dbReference type="Proteomes" id="UP000307517">
    <property type="component" value="Unassembled WGS sequence"/>
</dbReference>
<evidence type="ECO:0000313" key="7">
    <source>
        <dbReference type="Proteomes" id="UP000189067"/>
    </source>
</evidence>
<proteinExistence type="inferred from homology"/>
<keyword evidence="2" id="KW-0560">Oxidoreductase</keyword>
<evidence type="ECO:0000313" key="6">
    <source>
        <dbReference type="EMBL" id="THC80155.1"/>
    </source>
</evidence>
<evidence type="ECO:0000259" key="3">
    <source>
        <dbReference type="Pfam" id="PF02525"/>
    </source>
</evidence>
<evidence type="ECO:0000313" key="4">
    <source>
        <dbReference type="EMBL" id="NZA04312.1"/>
    </source>
</evidence>
<organism evidence="4 9">
    <name type="scientific">Lacticaseibacillus rhamnosus</name>
    <name type="common">Lactobacillus rhamnosus</name>
    <dbReference type="NCBI Taxonomy" id="47715"/>
    <lineage>
        <taxon>Bacteria</taxon>
        <taxon>Bacillati</taxon>
        <taxon>Bacillota</taxon>
        <taxon>Bacilli</taxon>
        <taxon>Lactobacillales</taxon>
        <taxon>Lactobacillaceae</taxon>
        <taxon>Lacticaseibacillus</taxon>
    </lineage>
</organism>
<dbReference type="EMBL" id="MTJY01000029">
    <property type="protein sequence ID" value="ONN74867.1"/>
    <property type="molecule type" value="Genomic_DNA"/>
</dbReference>
<dbReference type="Pfam" id="PF02525">
    <property type="entry name" value="Flavodoxin_2"/>
    <property type="match status" value="1"/>
</dbReference>
<evidence type="ECO:0000313" key="8">
    <source>
        <dbReference type="Proteomes" id="UP000307517"/>
    </source>
</evidence>
<comment type="caution">
    <text evidence="4">The sequence shown here is derived from an EMBL/GenBank/DDBJ whole genome shotgun (WGS) entry which is preliminary data.</text>
</comment>
<dbReference type="GO" id="GO:0003955">
    <property type="term" value="F:NAD(P)H dehydrogenase (quinone) activity"/>
    <property type="evidence" value="ECO:0007669"/>
    <property type="project" value="TreeGrafter"/>
</dbReference>
<evidence type="ECO:0000256" key="2">
    <source>
        <dbReference type="ARBA" id="ARBA00023002"/>
    </source>
</evidence>
<evidence type="ECO:0000313" key="9">
    <source>
        <dbReference type="Proteomes" id="UP000552935"/>
    </source>
</evidence>
<reference evidence="5 7" key="1">
    <citation type="submission" date="2017-01" db="EMBL/GenBank/DDBJ databases">
        <title>In silico prediction, in vitro antibacterial spectrum and physicochemical properties of a putative bacteriocin produced by Lactobacillus rhamnosus strain L156.4.</title>
        <authorList>
            <person name="Silveira A.M."/>
            <person name="Monteiro A.S."/>
            <person name="Santos V.L."/>
            <person name="Nicoli J.R."/>
            <person name="Azevedo V."/>
            <person name="Soares S.C."/>
            <person name="Castro-Oliveira L."/>
            <person name="Dias-Souza M.V."/>
            <person name="Nardi R.M."/>
        </authorList>
    </citation>
    <scope>NUCLEOTIDE SEQUENCE [LARGE SCALE GENOMIC DNA]</scope>
    <source>
        <strain evidence="5 7">L156.4</strain>
    </source>
</reference>
<name>A0A1Y0E0U2_LACRH</name>
<dbReference type="EMBL" id="JACCKI010000002">
    <property type="protein sequence ID" value="NZA04312.1"/>
    <property type="molecule type" value="Genomic_DNA"/>
</dbReference>
<comment type="similarity">
    <text evidence="1">Belongs to the NAD(P)H dehydrogenase (quinone) family.</text>
</comment>
<dbReference type="InterPro" id="IPR003680">
    <property type="entry name" value="Flavodoxin_fold"/>
</dbReference>
<dbReference type="Proteomes" id="UP000552935">
    <property type="component" value="Unassembled WGS sequence"/>
</dbReference>
<dbReference type="GO" id="GO:0005829">
    <property type="term" value="C:cytosol"/>
    <property type="evidence" value="ECO:0007669"/>
    <property type="project" value="TreeGrafter"/>
</dbReference>
<dbReference type="PANTHER" id="PTHR10204">
    <property type="entry name" value="NAD P H OXIDOREDUCTASE-RELATED"/>
    <property type="match status" value="1"/>
</dbReference>